<keyword evidence="2" id="KW-1185">Reference proteome</keyword>
<gene>
    <name evidence="1" type="ORF">CEXT_356331</name>
</gene>
<dbReference type="AlphaFoldDB" id="A0AAV4REA9"/>
<dbReference type="EMBL" id="BPLR01007797">
    <property type="protein sequence ID" value="GIY19810.1"/>
    <property type="molecule type" value="Genomic_DNA"/>
</dbReference>
<evidence type="ECO:0000313" key="2">
    <source>
        <dbReference type="Proteomes" id="UP001054945"/>
    </source>
</evidence>
<dbReference type="Proteomes" id="UP001054945">
    <property type="component" value="Unassembled WGS sequence"/>
</dbReference>
<name>A0AAV4REA9_CAEEX</name>
<reference evidence="1 2" key="1">
    <citation type="submission" date="2021-06" db="EMBL/GenBank/DDBJ databases">
        <title>Caerostris extrusa draft genome.</title>
        <authorList>
            <person name="Kono N."/>
            <person name="Arakawa K."/>
        </authorList>
    </citation>
    <scope>NUCLEOTIDE SEQUENCE [LARGE SCALE GENOMIC DNA]</scope>
</reference>
<sequence>MSLELLPAPPVPGDSATRKLIDSVSPQIPRSDFAFTPHCSPPAPIYLKKYLLPVPHLLSTTKVIHAPLRV</sequence>
<protein>
    <submittedName>
        <fullName evidence="1">Uncharacterized protein</fullName>
    </submittedName>
</protein>
<accession>A0AAV4REA9</accession>
<proteinExistence type="predicted"/>
<evidence type="ECO:0000313" key="1">
    <source>
        <dbReference type="EMBL" id="GIY19810.1"/>
    </source>
</evidence>
<comment type="caution">
    <text evidence="1">The sequence shown here is derived from an EMBL/GenBank/DDBJ whole genome shotgun (WGS) entry which is preliminary data.</text>
</comment>
<organism evidence="1 2">
    <name type="scientific">Caerostris extrusa</name>
    <name type="common">Bark spider</name>
    <name type="synonym">Caerostris bankana</name>
    <dbReference type="NCBI Taxonomy" id="172846"/>
    <lineage>
        <taxon>Eukaryota</taxon>
        <taxon>Metazoa</taxon>
        <taxon>Ecdysozoa</taxon>
        <taxon>Arthropoda</taxon>
        <taxon>Chelicerata</taxon>
        <taxon>Arachnida</taxon>
        <taxon>Araneae</taxon>
        <taxon>Araneomorphae</taxon>
        <taxon>Entelegynae</taxon>
        <taxon>Araneoidea</taxon>
        <taxon>Araneidae</taxon>
        <taxon>Caerostris</taxon>
    </lineage>
</organism>